<feature type="transmembrane region" description="Helical" evidence="12">
    <location>
        <begin position="128"/>
        <end position="153"/>
    </location>
</feature>
<evidence type="ECO:0000313" key="17">
    <source>
        <dbReference type="Proteomes" id="UP001525890"/>
    </source>
</evidence>
<organism evidence="16 17">
    <name type="scientific">Laspinema palackyanum D2a</name>
    <dbReference type="NCBI Taxonomy" id="2953684"/>
    <lineage>
        <taxon>Bacteria</taxon>
        <taxon>Bacillati</taxon>
        <taxon>Cyanobacteriota</taxon>
        <taxon>Cyanophyceae</taxon>
        <taxon>Oscillatoriophycideae</taxon>
        <taxon>Oscillatoriales</taxon>
        <taxon>Laspinemataceae</taxon>
        <taxon>Laspinema</taxon>
        <taxon>Laspinema palackyanum</taxon>
    </lineage>
</organism>
<feature type="transmembrane region" description="Helical" evidence="12">
    <location>
        <begin position="242"/>
        <end position="263"/>
    </location>
</feature>
<dbReference type="Gene3D" id="3.30.450.20">
    <property type="entry name" value="PAS domain"/>
    <property type="match status" value="1"/>
</dbReference>
<dbReference type="SMART" id="SM00387">
    <property type="entry name" value="HATPase_c"/>
    <property type="match status" value="1"/>
</dbReference>
<keyword evidence="7" id="KW-0808">Transferase</keyword>
<dbReference type="PROSITE" id="PS50109">
    <property type="entry name" value="HIS_KIN"/>
    <property type="match status" value="1"/>
</dbReference>
<evidence type="ECO:0000259" key="13">
    <source>
        <dbReference type="PROSITE" id="PS50109"/>
    </source>
</evidence>
<keyword evidence="9" id="KW-0902">Two-component regulatory system</keyword>
<feature type="transmembrane region" description="Helical" evidence="12">
    <location>
        <begin position="71"/>
        <end position="92"/>
    </location>
</feature>
<keyword evidence="7" id="KW-0418">Kinase</keyword>
<dbReference type="InterPro" id="IPR013656">
    <property type="entry name" value="PAS_4"/>
</dbReference>
<dbReference type="InterPro" id="IPR036097">
    <property type="entry name" value="HisK_dim/P_sf"/>
</dbReference>
<evidence type="ECO:0000256" key="8">
    <source>
        <dbReference type="ARBA" id="ARBA00022989"/>
    </source>
</evidence>
<evidence type="ECO:0000256" key="7">
    <source>
        <dbReference type="ARBA" id="ARBA00022777"/>
    </source>
</evidence>
<dbReference type="PANTHER" id="PTHR43065">
    <property type="entry name" value="SENSOR HISTIDINE KINASE"/>
    <property type="match status" value="1"/>
</dbReference>
<evidence type="ECO:0000313" key="16">
    <source>
        <dbReference type="EMBL" id="MCT7964778.1"/>
    </source>
</evidence>
<keyword evidence="6 12" id="KW-0812">Transmembrane</keyword>
<name>A0ABT2MJ57_9CYAN</name>
<dbReference type="InterPro" id="IPR003594">
    <property type="entry name" value="HATPase_dom"/>
</dbReference>
<dbReference type="Gene3D" id="1.10.287.130">
    <property type="match status" value="1"/>
</dbReference>
<evidence type="ECO:0000256" key="4">
    <source>
        <dbReference type="ARBA" id="ARBA00022475"/>
    </source>
</evidence>
<protein>
    <recommendedName>
        <fullName evidence="3">histidine kinase</fullName>
        <ecNumber evidence="3">2.7.13.3</ecNumber>
    </recommendedName>
</protein>
<dbReference type="SUPFAM" id="SSF47384">
    <property type="entry name" value="Homodimeric domain of signal transducing histidine kinase"/>
    <property type="match status" value="1"/>
</dbReference>
<dbReference type="SUPFAM" id="SSF55874">
    <property type="entry name" value="ATPase domain of HSP90 chaperone/DNA topoisomerase II/histidine kinase"/>
    <property type="match status" value="1"/>
</dbReference>
<feature type="transmembrane region" description="Helical" evidence="12">
    <location>
        <begin position="12"/>
        <end position="35"/>
    </location>
</feature>
<evidence type="ECO:0000256" key="1">
    <source>
        <dbReference type="ARBA" id="ARBA00000085"/>
    </source>
</evidence>
<dbReference type="CDD" id="cd00082">
    <property type="entry name" value="HisKA"/>
    <property type="match status" value="1"/>
</dbReference>
<keyword evidence="8 12" id="KW-1133">Transmembrane helix</keyword>
<dbReference type="InterPro" id="IPR007895">
    <property type="entry name" value="MASE1"/>
</dbReference>
<sequence>MLRRFRLRITSNLVVEWVILAILYGLSGQIGLLFVSLPGNITAIWPPTGIALAAVLLRGDRIWPGIFGASFVLALYDLLTLTPPLALVPALAISVSQAMGNALQPLIISWLIHKLLPSRALLTSINHISLFILLITIGPCISATIGVTGFYLGGLMSGSDYLVMWLTWWFNSVLSYLLLTTPFLAWQCSPVPKKISRSKIAETIALLGSVLLVSWMAFIGGYSFEYALIPLLIWSVFRFGKFSATLLVVLVSFIAILGTTQGVGPFVKTSTHESLLLLQSFMSVCAITCLVLSAAIDERETVETKLREANRQLQESKSNLAQLIEAIPVGVEVYKQDGELTYLNKTAEQLLNIKQGAILSAEEIPAIYKIYRAGTGHLYPVEEMPFMRSLAGELVRVDDLELHQKDRILSLEVASTPLFDERRTVVGAIVAFQDITDRKQAQQVIADYNRTLEEKVATRTLDLQRTLAELQRTQAQLIHTEKMSSLGQMVGGVAHEINNPINFIYGNITHLEEYFQDLLNVLNIYQEEYPTLPDPLQEQVDEIEIEFLEEDLPQLLKSMRLGAQRIKKIVENLRNFSRLDESELKLVNIQDGIENTLMLVQSRLDNPRNAPKIQVIKEYEILPEVDCYASELNQVFLNLLNNAIDALEERRWTVTSLGEGNSINPSPDLLHPSSQVSYSVPTIWIRTERVGNEAIAIRIKDNGVGISESILSKVFDPFFTTKPVGSGTGLGLSVCYKIVVQQHGGELSCVSTPGLGSEFLVQIPRVVKSSI</sequence>
<evidence type="ECO:0000256" key="3">
    <source>
        <dbReference type="ARBA" id="ARBA00012438"/>
    </source>
</evidence>
<evidence type="ECO:0000259" key="14">
    <source>
        <dbReference type="PROSITE" id="PS50112"/>
    </source>
</evidence>
<evidence type="ECO:0000256" key="2">
    <source>
        <dbReference type="ARBA" id="ARBA00004651"/>
    </source>
</evidence>
<dbReference type="PROSITE" id="PS50113">
    <property type="entry name" value="PAC"/>
    <property type="match status" value="1"/>
</dbReference>
<dbReference type="Proteomes" id="UP001525890">
    <property type="component" value="Unassembled WGS sequence"/>
</dbReference>
<dbReference type="EMBL" id="JAMXFF010000001">
    <property type="protein sequence ID" value="MCT7964778.1"/>
    <property type="molecule type" value="Genomic_DNA"/>
</dbReference>
<evidence type="ECO:0000256" key="9">
    <source>
        <dbReference type="ARBA" id="ARBA00023012"/>
    </source>
</evidence>
<dbReference type="SMART" id="SM00388">
    <property type="entry name" value="HisKA"/>
    <property type="match status" value="1"/>
</dbReference>
<dbReference type="PRINTS" id="PR00344">
    <property type="entry name" value="BCTRLSENSOR"/>
</dbReference>
<dbReference type="EC" id="2.7.13.3" evidence="3"/>
<evidence type="ECO:0000256" key="6">
    <source>
        <dbReference type="ARBA" id="ARBA00022692"/>
    </source>
</evidence>
<dbReference type="InterPro" id="IPR005467">
    <property type="entry name" value="His_kinase_dom"/>
</dbReference>
<keyword evidence="11" id="KW-0175">Coiled coil</keyword>
<accession>A0ABT2MJ57</accession>
<dbReference type="SUPFAM" id="SSF55785">
    <property type="entry name" value="PYP-like sensor domain (PAS domain)"/>
    <property type="match status" value="1"/>
</dbReference>
<dbReference type="Gene3D" id="3.30.565.10">
    <property type="entry name" value="Histidine kinase-like ATPase, C-terminal domain"/>
    <property type="match status" value="1"/>
</dbReference>
<dbReference type="Pfam" id="PF00512">
    <property type="entry name" value="HisKA"/>
    <property type="match status" value="1"/>
</dbReference>
<keyword evidence="10 12" id="KW-0472">Membrane</keyword>
<dbReference type="PANTHER" id="PTHR43065:SF50">
    <property type="entry name" value="HISTIDINE KINASE"/>
    <property type="match status" value="1"/>
</dbReference>
<dbReference type="PROSITE" id="PS50112">
    <property type="entry name" value="PAS"/>
    <property type="match status" value="1"/>
</dbReference>
<reference evidence="16 17" key="1">
    <citation type="journal article" date="2022" name="Front. Microbiol.">
        <title>High genomic differentiation and limited gene flow indicate recent cryptic speciation within the genus Laspinema (cyanobacteria).</title>
        <authorList>
            <person name="Stanojkovic A."/>
            <person name="Skoupy S."/>
            <person name="Skaloud P."/>
            <person name="Dvorak P."/>
        </authorList>
    </citation>
    <scope>NUCLEOTIDE SEQUENCE [LARGE SCALE GENOMIC DNA]</scope>
    <source>
        <strain evidence="16 17">D2a</strain>
    </source>
</reference>
<evidence type="ECO:0000256" key="5">
    <source>
        <dbReference type="ARBA" id="ARBA00022553"/>
    </source>
</evidence>
<evidence type="ECO:0000256" key="11">
    <source>
        <dbReference type="SAM" id="Coils"/>
    </source>
</evidence>
<feature type="coiled-coil region" evidence="11">
    <location>
        <begin position="292"/>
        <end position="326"/>
    </location>
</feature>
<evidence type="ECO:0000259" key="15">
    <source>
        <dbReference type="PROSITE" id="PS50113"/>
    </source>
</evidence>
<keyword evidence="17" id="KW-1185">Reference proteome</keyword>
<feature type="domain" description="Histidine kinase" evidence="13">
    <location>
        <begin position="492"/>
        <end position="767"/>
    </location>
</feature>
<feature type="domain" description="PAS" evidence="14">
    <location>
        <begin position="316"/>
        <end position="360"/>
    </location>
</feature>
<feature type="transmembrane region" description="Helical" evidence="12">
    <location>
        <begin position="165"/>
        <end position="188"/>
    </location>
</feature>
<dbReference type="InterPro" id="IPR035965">
    <property type="entry name" value="PAS-like_dom_sf"/>
</dbReference>
<keyword evidence="5" id="KW-0597">Phosphoprotein</keyword>
<dbReference type="Pfam" id="PF02518">
    <property type="entry name" value="HATPase_c"/>
    <property type="match status" value="1"/>
</dbReference>
<dbReference type="InterPro" id="IPR000700">
    <property type="entry name" value="PAS-assoc_C"/>
</dbReference>
<evidence type="ECO:0000256" key="10">
    <source>
        <dbReference type="ARBA" id="ARBA00023136"/>
    </source>
</evidence>
<dbReference type="Pfam" id="PF08448">
    <property type="entry name" value="PAS_4"/>
    <property type="match status" value="1"/>
</dbReference>
<dbReference type="InterPro" id="IPR000014">
    <property type="entry name" value="PAS"/>
</dbReference>
<feature type="transmembrane region" description="Helical" evidence="12">
    <location>
        <begin position="200"/>
        <end position="222"/>
    </location>
</feature>
<feature type="transmembrane region" description="Helical" evidence="12">
    <location>
        <begin position="275"/>
        <end position="296"/>
    </location>
</feature>
<comment type="subcellular location">
    <subcellularLocation>
        <location evidence="2">Cell membrane</location>
        <topology evidence="2">Multi-pass membrane protein</topology>
    </subcellularLocation>
</comment>
<dbReference type="RefSeq" id="WP_368004537.1">
    <property type="nucleotide sequence ID" value="NZ_JAMXFF010000001.1"/>
</dbReference>
<feature type="domain" description="PAC" evidence="15">
    <location>
        <begin position="388"/>
        <end position="447"/>
    </location>
</feature>
<comment type="catalytic activity">
    <reaction evidence="1">
        <text>ATP + protein L-histidine = ADP + protein N-phospho-L-histidine.</text>
        <dbReference type="EC" id="2.7.13.3"/>
    </reaction>
</comment>
<dbReference type="InterPro" id="IPR003661">
    <property type="entry name" value="HisK_dim/P_dom"/>
</dbReference>
<keyword evidence="4" id="KW-1003">Cell membrane</keyword>
<dbReference type="InterPro" id="IPR036890">
    <property type="entry name" value="HATPase_C_sf"/>
</dbReference>
<comment type="caution">
    <text evidence="16">The sequence shown here is derived from an EMBL/GenBank/DDBJ whole genome shotgun (WGS) entry which is preliminary data.</text>
</comment>
<proteinExistence type="predicted"/>
<dbReference type="InterPro" id="IPR004358">
    <property type="entry name" value="Sig_transdc_His_kin-like_C"/>
</dbReference>
<evidence type="ECO:0000256" key="12">
    <source>
        <dbReference type="SAM" id="Phobius"/>
    </source>
</evidence>
<gene>
    <name evidence="16" type="ORF">NG799_00355</name>
</gene>
<dbReference type="Pfam" id="PF05231">
    <property type="entry name" value="MASE1"/>
    <property type="match status" value="1"/>
</dbReference>